<keyword evidence="1" id="KW-1133">Transmembrane helix</keyword>
<name>A0ABN8E139_9VIBR</name>
<protein>
    <submittedName>
        <fullName evidence="2">Uncharacterized protein</fullName>
    </submittedName>
</protein>
<dbReference type="RefSeq" id="WP_237360902.1">
    <property type="nucleotide sequence ID" value="NZ_CAKLDM010000002.1"/>
</dbReference>
<sequence>MMTFLTLLTGKYGKLAFGAIGLVAVFAILLIAFKFFKKNKKNLAKANQALNKSRPAKSEINNSIKQIKTRLTESSVPAFIYIHDGATDSALDHLFQFLDKSVSDVYFDDPMQPIVVSEQQVILLAQLDNLAKLDINRFNLLLDKLYKQGVIQLPNVAIQLKQKPNDSGLTTSLYRFLPRINLLAKQPYQVHFLSDNSPIKGKIGQLLEVDNAAPYVDFSHCQSPEELEQYANQHFNSLRDQFSTYMSQDNVDSQKLASAMSASHFVERYLKQITPVISGFFEPELVKQKPQCITLNYGADPSNYRSQFFYSGSDKTGRRISGKHIAVSSLCIASLLASVGIVYNGVQKIQLDDAIKQASPFVPQTLPLVTAEQNYQRWSGLYRSKLILGSLYPTSIEKNLNQQYASYLLVRLNTQYQEAHDPLNRSLYLMIFAANHDAKIRAELKKYQSLLTQLTGFSSQQLNLVYSFANQPVAQISTLGLNTSNIGNQLEVSNTLMANVMSSNQVLGQLFNNIQLNITNQQLLSLLNQSVVMQQKLAVLHDTIPQSLASVYQGSDDISRYLSQIANHFPSSDSLDFKALNGVLTNLQNIIPTSTPEISGFDTLVKSIASYNDAINGFLKQQQLDAQEARRIHQVLLESELNTLLNTIMDSSDSDLTLLSEQNYYNYTYKTVFSRNVTQVSLVYSKSVLLQTVLPLIEQYSKLSQELTQLSIHHEAFDDIESQALRHYSDNYVLMLNKLLKNALPHQVSLDNLHLFLMDLTYDDTPLSNMLKYITKNTTFDKDQITQPELMQIPQQFAQLNEFIQSKDYKDYQDIISSVSNSLYNKTPATYKALYQQLKPSTADSLMSKLTAISSAQSNPDVYQLLNFPITIVRQTVADYLIAQLSQQWQQQLSTQITHIENGFPLNMHSNYVLDSQQLANEIGVNGQLYAEMNQLLGEFIHLNSVKTRWLVNDDLTDLQKAELAPYVGQLNNIYQVQRALWQSDGTPRSISVSVQALPFKQVTLDGENKMALSFFQLGQKDRVIGLNTADQPTRTIHYDWQSQPTVSVGWLSNQNQSYQESINGQWALFKLLAEGKCKKGHTCQWGIKSDNDKVAPYQVSFKVATPFLSLLNG</sequence>
<dbReference type="EMBL" id="CAKLDM010000002">
    <property type="protein sequence ID" value="CAH0538624.1"/>
    <property type="molecule type" value="Genomic_DNA"/>
</dbReference>
<organism evidence="2 3">
    <name type="scientific">Vibrio marisflavi CECT 7928</name>
    <dbReference type="NCBI Taxonomy" id="634439"/>
    <lineage>
        <taxon>Bacteria</taxon>
        <taxon>Pseudomonadati</taxon>
        <taxon>Pseudomonadota</taxon>
        <taxon>Gammaproteobacteria</taxon>
        <taxon>Vibrionales</taxon>
        <taxon>Vibrionaceae</taxon>
        <taxon>Vibrio</taxon>
    </lineage>
</organism>
<feature type="transmembrane region" description="Helical" evidence="1">
    <location>
        <begin position="325"/>
        <end position="346"/>
    </location>
</feature>
<proteinExistence type="predicted"/>
<evidence type="ECO:0000256" key="1">
    <source>
        <dbReference type="SAM" id="Phobius"/>
    </source>
</evidence>
<gene>
    <name evidence="2" type="ORF">VMF7928_01553</name>
</gene>
<evidence type="ECO:0000313" key="2">
    <source>
        <dbReference type="EMBL" id="CAH0538624.1"/>
    </source>
</evidence>
<evidence type="ECO:0000313" key="3">
    <source>
        <dbReference type="Proteomes" id="UP000838748"/>
    </source>
</evidence>
<comment type="caution">
    <text evidence="2">The sequence shown here is derived from an EMBL/GenBank/DDBJ whole genome shotgun (WGS) entry which is preliminary data.</text>
</comment>
<keyword evidence="3" id="KW-1185">Reference proteome</keyword>
<accession>A0ABN8E139</accession>
<keyword evidence="1" id="KW-0472">Membrane</keyword>
<feature type="transmembrane region" description="Helical" evidence="1">
    <location>
        <begin position="15"/>
        <end position="36"/>
    </location>
</feature>
<keyword evidence="1" id="KW-0812">Transmembrane</keyword>
<reference evidence="2" key="1">
    <citation type="submission" date="2021-11" db="EMBL/GenBank/DDBJ databases">
        <authorList>
            <person name="Rodrigo-Torres L."/>
            <person name="Arahal R. D."/>
            <person name="Lucena T."/>
        </authorList>
    </citation>
    <scope>NUCLEOTIDE SEQUENCE</scope>
    <source>
        <strain evidence="2">CECT 7928</strain>
    </source>
</reference>
<dbReference type="Proteomes" id="UP000838748">
    <property type="component" value="Unassembled WGS sequence"/>
</dbReference>